<dbReference type="EMBL" id="CP108021">
    <property type="protein sequence ID" value="WUM19720.1"/>
    <property type="molecule type" value="Genomic_DNA"/>
</dbReference>
<evidence type="ECO:0000313" key="3">
    <source>
        <dbReference type="Proteomes" id="UP001432128"/>
    </source>
</evidence>
<sequence length="68" mass="6934">MSKPDSSGSQPAVVALVLALVVGAAVSVTYALSAGSTIALPVMIVVDVAVIALVFTALFYVRARRSRS</sequence>
<keyword evidence="1" id="KW-0472">Membrane</keyword>
<proteinExistence type="predicted"/>
<reference evidence="2 3" key="1">
    <citation type="submission" date="2022-10" db="EMBL/GenBank/DDBJ databases">
        <title>The complete genomes of actinobacterial strains from the NBC collection.</title>
        <authorList>
            <person name="Joergensen T.S."/>
            <person name="Alvarez Arevalo M."/>
            <person name="Sterndorff E.B."/>
            <person name="Faurdal D."/>
            <person name="Vuksanovic O."/>
            <person name="Mourched A.-S."/>
            <person name="Charusanti P."/>
            <person name="Shaw S."/>
            <person name="Blin K."/>
            <person name="Weber T."/>
        </authorList>
    </citation>
    <scope>NUCLEOTIDE SEQUENCE [LARGE SCALE GENOMIC DNA]</scope>
    <source>
        <strain evidence="2 3">NBC_00319</strain>
    </source>
</reference>
<accession>A0AAU4K0X9</accession>
<feature type="transmembrane region" description="Helical" evidence="1">
    <location>
        <begin position="38"/>
        <end position="61"/>
    </location>
</feature>
<evidence type="ECO:0000256" key="1">
    <source>
        <dbReference type="SAM" id="Phobius"/>
    </source>
</evidence>
<feature type="transmembrane region" description="Helical" evidence="1">
    <location>
        <begin position="12"/>
        <end position="32"/>
    </location>
</feature>
<keyword evidence="3" id="KW-1185">Reference proteome</keyword>
<dbReference type="AlphaFoldDB" id="A0AAU4K0X9"/>
<evidence type="ECO:0000313" key="2">
    <source>
        <dbReference type="EMBL" id="WUM19720.1"/>
    </source>
</evidence>
<organism evidence="2 3">
    <name type="scientific">Williamsia herbipolensis</name>
    <dbReference type="NCBI Taxonomy" id="1603258"/>
    <lineage>
        <taxon>Bacteria</taxon>
        <taxon>Bacillati</taxon>
        <taxon>Actinomycetota</taxon>
        <taxon>Actinomycetes</taxon>
        <taxon>Mycobacteriales</taxon>
        <taxon>Nocardiaceae</taxon>
        <taxon>Williamsia</taxon>
    </lineage>
</organism>
<dbReference type="Proteomes" id="UP001432128">
    <property type="component" value="Chromosome"/>
</dbReference>
<dbReference type="KEGG" id="whr:OG579_18810"/>
<keyword evidence="1" id="KW-0812">Transmembrane</keyword>
<gene>
    <name evidence="2" type="ORF">OG579_18810</name>
</gene>
<keyword evidence="1" id="KW-1133">Transmembrane helix</keyword>
<protein>
    <submittedName>
        <fullName evidence="2">Uncharacterized protein</fullName>
    </submittedName>
</protein>
<name>A0AAU4K0X9_9NOCA</name>
<dbReference type="RefSeq" id="WP_045824109.1">
    <property type="nucleotide sequence ID" value="NZ_CP108021.1"/>
</dbReference>